<dbReference type="InterPro" id="IPR036770">
    <property type="entry name" value="Ankyrin_rpt-contain_sf"/>
</dbReference>
<evidence type="ECO:0000313" key="3">
    <source>
        <dbReference type="Proteomes" id="UP001050691"/>
    </source>
</evidence>
<dbReference type="Pfam" id="PF12796">
    <property type="entry name" value="Ank_2"/>
    <property type="match status" value="1"/>
</dbReference>
<dbReference type="PANTHER" id="PTHR10039:SF16">
    <property type="entry name" value="GPI INOSITOL-DEACYLASE"/>
    <property type="match status" value="1"/>
</dbReference>
<sequence>MKKNARFEKLSSIIRTRVWGALTTGARGILPPTLDDTYRRILLRIPDEDVPFAAKALACFAAAWTTLSVEQLAEAVIVEPDRMQIDHGERFMDPEDLVAVLGGLAMVELRDGWRVIALAHYSVLEYLTSERILDADLTKSKFNMYLHDADGYFASICKTYLTLGILRTRAFRSEYNLDTYNTEYPLFTFACSGIGHQVKKIRSLEIQKKLELSLARVLYDEPYLWSNLKSIFFKRNDWYSPMFLFMELEMYSAAVTGIALGIHPKRQVRAVVSAAPSLGSPFGSAVGETDYEMVRFTLYHAACDKDYSKYRILESTFPLVSAVRDGDYDLVKLFIDNGFDDRGSSGYRSLKCNECCMALHRAVYTHHPQLEIIQALLDNGCDINSVNLNGTVLTSAVMHSYRHRLQPTSNLELTEFLLSAGTKLDPVYSREDGRLFSLEGRLLVRTAWSSSLETVQLLLDRGASYSIPIRNSNLVLPLYYVCPKVSSEEIADIYFIVSPVAAAAYNPTFSDKILSILVSLNVDINGLDCIIGWGTNDSFRLEYCLDYFETLFPLYRAESHKGFTRWNEDVHRQSINALLNHGGKVLPRNENWAVSPGARHFNRK</sequence>
<keyword evidence="1" id="KW-0040">ANK repeat</keyword>
<dbReference type="SUPFAM" id="SSF48403">
    <property type="entry name" value="Ankyrin repeat"/>
    <property type="match status" value="1"/>
</dbReference>
<evidence type="ECO:0000256" key="1">
    <source>
        <dbReference type="PROSITE-ProRule" id="PRU00023"/>
    </source>
</evidence>
<dbReference type="Proteomes" id="UP001050691">
    <property type="component" value="Unassembled WGS sequence"/>
</dbReference>
<dbReference type="PANTHER" id="PTHR10039">
    <property type="entry name" value="AMELOGENIN"/>
    <property type="match status" value="1"/>
</dbReference>
<feature type="repeat" description="ANK" evidence="1">
    <location>
        <begin position="358"/>
        <end position="388"/>
    </location>
</feature>
<dbReference type="InterPro" id="IPR002110">
    <property type="entry name" value="Ankyrin_rpt"/>
</dbReference>
<name>A0AAV5AH21_9AGAM</name>
<accession>A0AAV5AH21</accession>
<comment type="caution">
    <text evidence="2">The sequence shown here is derived from an EMBL/GenBank/DDBJ whole genome shotgun (WGS) entry which is preliminary data.</text>
</comment>
<keyword evidence="3" id="KW-1185">Reference proteome</keyword>
<reference evidence="2" key="1">
    <citation type="submission" date="2021-10" db="EMBL/GenBank/DDBJ databases">
        <title>De novo Genome Assembly of Clathrus columnatus (Basidiomycota, Fungi) Using Illumina and Nanopore Sequence Data.</title>
        <authorList>
            <person name="Ogiso-Tanaka E."/>
            <person name="Itagaki H."/>
            <person name="Hosoya T."/>
            <person name="Hosaka K."/>
        </authorList>
    </citation>
    <scope>NUCLEOTIDE SEQUENCE</scope>
    <source>
        <strain evidence="2">MO-923</strain>
    </source>
</reference>
<gene>
    <name evidence="2" type="ORF">Clacol_006019</name>
</gene>
<dbReference type="Gene3D" id="1.25.40.20">
    <property type="entry name" value="Ankyrin repeat-containing domain"/>
    <property type="match status" value="1"/>
</dbReference>
<dbReference type="PROSITE" id="PS50088">
    <property type="entry name" value="ANK_REPEAT"/>
    <property type="match status" value="1"/>
</dbReference>
<dbReference type="EMBL" id="BPWL01000007">
    <property type="protein sequence ID" value="GJJ11781.1"/>
    <property type="molecule type" value="Genomic_DNA"/>
</dbReference>
<organism evidence="2 3">
    <name type="scientific">Clathrus columnatus</name>
    <dbReference type="NCBI Taxonomy" id="1419009"/>
    <lineage>
        <taxon>Eukaryota</taxon>
        <taxon>Fungi</taxon>
        <taxon>Dikarya</taxon>
        <taxon>Basidiomycota</taxon>
        <taxon>Agaricomycotina</taxon>
        <taxon>Agaricomycetes</taxon>
        <taxon>Phallomycetidae</taxon>
        <taxon>Phallales</taxon>
        <taxon>Clathraceae</taxon>
        <taxon>Clathrus</taxon>
    </lineage>
</organism>
<evidence type="ECO:0000313" key="2">
    <source>
        <dbReference type="EMBL" id="GJJ11781.1"/>
    </source>
</evidence>
<proteinExistence type="predicted"/>
<dbReference type="AlphaFoldDB" id="A0AAV5AH21"/>
<protein>
    <submittedName>
        <fullName evidence="2">Uncharacterized protein</fullName>
    </submittedName>
</protein>